<dbReference type="EMBL" id="JACCBA010000001">
    <property type="protein sequence ID" value="NYD50543.1"/>
    <property type="molecule type" value="Genomic_DNA"/>
</dbReference>
<evidence type="ECO:0000313" key="4">
    <source>
        <dbReference type="Proteomes" id="UP000529783"/>
    </source>
</evidence>
<dbReference type="Proteomes" id="UP000529783">
    <property type="component" value="Unassembled WGS sequence"/>
</dbReference>
<proteinExistence type="predicted"/>
<organism evidence="3 4">
    <name type="scientific">Actinomadura luteofluorescens</name>
    <dbReference type="NCBI Taxonomy" id="46163"/>
    <lineage>
        <taxon>Bacteria</taxon>
        <taxon>Bacillati</taxon>
        <taxon>Actinomycetota</taxon>
        <taxon>Actinomycetes</taxon>
        <taxon>Streptosporangiales</taxon>
        <taxon>Thermomonosporaceae</taxon>
        <taxon>Actinomadura</taxon>
    </lineage>
</organism>
<gene>
    <name evidence="3" type="ORF">BJY14_006526</name>
</gene>
<evidence type="ECO:0000259" key="1">
    <source>
        <dbReference type="Pfam" id="PF01385"/>
    </source>
</evidence>
<comment type="caution">
    <text evidence="3">The sequence shown here is derived from an EMBL/GenBank/DDBJ whole genome shotgun (WGS) entry which is preliminary data.</text>
</comment>
<feature type="domain" description="Probable transposase IS891/IS1136/IS1341" evidence="1">
    <location>
        <begin position="171"/>
        <end position="281"/>
    </location>
</feature>
<sequence length="309" mass="35016">MTHCVRRSFRYRFYPTSEQVEHLSRTFGCVRLVYNMALEARIKAHQKGRSMAYKESSAALTAWKREDDFSFLNEVSCVPLQQALRHLQTAFLNYSAKRAGHPRFKSRKRSRASAEYTRSAFRYADGRLSLAKLKEPLRVVWSRPLPEGVEPSTVTVSRDPAGRWFVSLLCEIPVELMAPTDKSVGLDAGITALVTTSAGEKVCNPRHERSDRRRLLKAQRVLSRREPGSAGHAEARLRLARVHARIADRRRDFLHKLTTRLVRENQAVVIEDLNVAGMVRNHRLARAITDAALAGDAVHAGVQVRLVRT</sequence>
<dbReference type="InterPro" id="IPR001959">
    <property type="entry name" value="Transposase"/>
</dbReference>
<evidence type="ECO:0000313" key="3">
    <source>
        <dbReference type="EMBL" id="NYD50543.1"/>
    </source>
</evidence>
<keyword evidence="4" id="KW-1185">Reference proteome</keyword>
<dbReference type="Pfam" id="PF12323">
    <property type="entry name" value="HTH_OrfB_IS605"/>
    <property type="match status" value="1"/>
</dbReference>
<evidence type="ECO:0000259" key="2">
    <source>
        <dbReference type="Pfam" id="PF12323"/>
    </source>
</evidence>
<reference evidence="3 4" key="1">
    <citation type="submission" date="2020-07" db="EMBL/GenBank/DDBJ databases">
        <title>Sequencing the genomes of 1000 actinobacteria strains.</title>
        <authorList>
            <person name="Klenk H.-P."/>
        </authorList>
    </citation>
    <scope>NUCLEOTIDE SEQUENCE [LARGE SCALE GENOMIC DNA]</scope>
    <source>
        <strain evidence="3 4">DSM 40398</strain>
    </source>
</reference>
<protein>
    <submittedName>
        <fullName evidence="3">Putative transposase</fullName>
    </submittedName>
</protein>
<dbReference type="NCBIfam" id="NF040570">
    <property type="entry name" value="guided_TnpB"/>
    <property type="match status" value="1"/>
</dbReference>
<name>A0A7Y9JJD5_9ACTN</name>
<dbReference type="InterPro" id="IPR021027">
    <property type="entry name" value="Transposase_put_HTH"/>
</dbReference>
<feature type="domain" description="Transposase putative helix-turn-helix" evidence="2">
    <location>
        <begin position="5"/>
        <end position="49"/>
    </location>
</feature>
<dbReference type="Pfam" id="PF01385">
    <property type="entry name" value="OrfB_IS605"/>
    <property type="match status" value="1"/>
</dbReference>
<dbReference type="AlphaFoldDB" id="A0A7Y9JJD5"/>
<accession>A0A7Y9JJD5</accession>